<gene>
    <name evidence="10" type="ORF">POM88_028082</name>
</gene>
<keyword evidence="2" id="KW-0433">Leucine-rich repeat</keyword>
<dbReference type="InterPro" id="IPR051716">
    <property type="entry name" value="Plant_RL_S/T_kinase"/>
</dbReference>
<keyword evidence="6 10" id="KW-0675">Receptor</keyword>
<dbReference type="GO" id="GO:0016020">
    <property type="term" value="C:membrane"/>
    <property type="evidence" value="ECO:0007669"/>
    <property type="project" value="UniProtKB-SubCell"/>
</dbReference>
<dbReference type="AlphaFoldDB" id="A0AAD8I9X7"/>
<evidence type="ECO:0000313" key="10">
    <source>
        <dbReference type="EMBL" id="KAK1381338.1"/>
    </source>
</evidence>
<evidence type="ECO:0000313" key="11">
    <source>
        <dbReference type="Proteomes" id="UP001237642"/>
    </source>
</evidence>
<reference evidence="10" key="1">
    <citation type="submission" date="2023-02" db="EMBL/GenBank/DDBJ databases">
        <title>Genome of toxic invasive species Heracleum sosnowskyi carries increased number of genes despite the absence of recent whole-genome duplications.</title>
        <authorList>
            <person name="Schelkunov M."/>
            <person name="Shtratnikova V."/>
            <person name="Makarenko M."/>
            <person name="Klepikova A."/>
            <person name="Omelchenko D."/>
            <person name="Novikova G."/>
            <person name="Obukhova E."/>
            <person name="Bogdanov V."/>
            <person name="Penin A."/>
            <person name="Logacheva M."/>
        </authorList>
    </citation>
    <scope>NUCLEOTIDE SEQUENCE</scope>
    <source>
        <strain evidence="10">Hsosn_3</strain>
        <tissue evidence="10">Leaf</tissue>
    </source>
</reference>
<evidence type="ECO:0000259" key="9">
    <source>
        <dbReference type="Pfam" id="PF23598"/>
    </source>
</evidence>
<dbReference type="GO" id="GO:0016301">
    <property type="term" value="F:kinase activity"/>
    <property type="evidence" value="ECO:0007669"/>
    <property type="project" value="UniProtKB-KW"/>
</dbReference>
<sequence length="232" mass="25192">MASVSCIIIYTLLLVSVCFAVAKNTTNSSSSSSSLESESERDKHCSWSGSGCSEEGRVVSITCEYYYIGSELGKLNFSSFPYLQTLDLSGCKLNGSIPYQIGMLSKLKYLSLYGNYLTGSIPSEIGTLSNLIELYLYDNRLTGTIPSALGSLTKLKLMDLHNNQLSGSLDLHDANLSHLQTPIYNSLTGVIPIFKCSGLQYLSLSDNLLSGNIPKELGNCYSLVELDLSSNK</sequence>
<dbReference type="FunFam" id="3.80.10.10:FF:000400">
    <property type="entry name" value="Nuclear pore complex protein NUP107"/>
    <property type="match status" value="1"/>
</dbReference>
<evidence type="ECO:0000256" key="7">
    <source>
        <dbReference type="ARBA" id="ARBA00023180"/>
    </source>
</evidence>
<feature type="domain" description="Disease resistance R13L4/SHOC-2-like LRR" evidence="9">
    <location>
        <begin position="75"/>
        <end position="162"/>
    </location>
</feature>
<keyword evidence="3 8" id="KW-0732">Signal</keyword>
<keyword evidence="10" id="KW-0418">Kinase</keyword>
<evidence type="ECO:0000256" key="5">
    <source>
        <dbReference type="ARBA" id="ARBA00023136"/>
    </source>
</evidence>
<evidence type="ECO:0000256" key="2">
    <source>
        <dbReference type="ARBA" id="ARBA00022614"/>
    </source>
</evidence>
<dbReference type="PANTHER" id="PTHR48053:SF113">
    <property type="entry name" value="PROTEIN KINASE DOMAIN-CONTAINING PROTEIN"/>
    <property type="match status" value="1"/>
</dbReference>
<dbReference type="Pfam" id="PF23598">
    <property type="entry name" value="LRR_14"/>
    <property type="match status" value="1"/>
</dbReference>
<feature type="signal peptide" evidence="8">
    <location>
        <begin position="1"/>
        <end position="22"/>
    </location>
</feature>
<comment type="subcellular location">
    <subcellularLocation>
        <location evidence="1">Membrane</location>
        <topology evidence="1">Single-pass type I membrane protein</topology>
    </subcellularLocation>
</comment>
<dbReference type="Pfam" id="PF00560">
    <property type="entry name" value="LRR_1"/>
    <property type="match status" value="1"/>
</dbReference>
<evidence type="ECO:0000256" key="1">
    <source>
        <dbReference type="ARBA" id="ARBA00004479"/>
    </source>
</evidence>
<keyword evidence="10" id="KW-0808">Transferase</keyword>
<evidence type="ECO:0000256" key="8">
    <source>
        <dbReference type="SAM" id="SignalP"/>
    </source>
</evidence>
<name>A0AAD8I9X7_9APIA</name>
<comment type="caution">
    <text evidence="10">The sequence shown here is derived from an EMBL/GenBank/DDBJ whole genome shotgun (WGS) entry which is preliminary data.</text>
</comment>
<evidence type="ECO:0000256" key="4">
    <source>
        <dbReference type="ARBA" id="ARBA00022737"/>
    </source>
</evidence>
<keyword evidence="11" id="KW-1185">Reference proteome</keyword>
<dbReference type="InterPro" id="IPR055414">
    <property type="entry name" value="LRR_R13L4/SHOC2-like"/>
</dbReference>
<evidence type="ECO:0000256" key="6">
    <source>
        <dbReference type="ARBA" id="ARBA00023170"/>
    </source>
</evidence>
<proteinExistence type="predicted"/>
<organism evidence="10 11">
    <name type="scientific">Heracleum sosnowskyi</name>
    <dbReference type="NCBI Taxonomy" id="360622"/>
    <lineage>
        <taxon>Eukaryota</taxon>
        <taxon>Viridiplantae</taxon>
        <taxon>Streptophyta</taxon>
        <taxon>Embryophyta</taxon>
        <taxon>Tracheophyta</taxon>
        <taxon>Spermatophyta</taxon>
        <taxon>Magnoliopsida</taxon>
        <taxon>eudicotyledons</taxon>
        <taxon>Gunneridae</taxon>
        <taxon>Pentapetalae</taxon>
        <taxon>asterids</taxon>
        <taxon>campanulids</taxon>
        <taxon>Apiales</taxon>
        <taxon>Apiaceae</taxon>
        <taxon>Apioideae</taxon>
        <taxon>apioid superclade</taxon>
        <taxon>Tordylieae</taxon>
        <taxon>Tordyliinae</taxon>
        <taxon>Heracleum</taxon>
    </lineage>
</organism>
<feature type="chain" id="PRO_5041910460" evidence="8">
    <location>
        <begin position="23"/>
        <end position="232"/>
    </location>
</feature>
<keyword evidence="5" id="KW-0472">Membrane</keyword>
<protein>
    <submittedName>
        <fullName evidence="10">Leucine-rich repeat receptor-like protein kinase</fullName>
    </submittedName>
</protein>
<accession>A0AAD8I9X7</accession>
<dbReference type="PANTHER" id="PTHR48053">
    <property type="entry name" value="LEUCINE RICH REPEAT FAMILY PROTEIN, EXPRESSED"/>
    <property type="match status" value="1"/>
</dbReference>
<dbReference type="SUPFAM" id="SSF52058">
    <property type="entry name" value="L domain-like"/>
    <property type="match status" value="1"/>
</dbReference>
<dbReference type="Proteomes" id="UP001237642">
    <property type="component" value="Unassembled WGS sequence"/>
</dbReference>
<evidence type="ECO:0000256" key="3">
    <source>
        <dbReference type="ARBA" id="ARBA00022729"/>
    </source>
</evidence>
<dbReference type="InterPro" id="IPR001611">
    <property type="entry name" value="Leu-rich_rpt"/>
</dbReference>
<dbReference type="EMBL" id="JAUIZM010000006">
    <property type="protein sequence ID" value="KAK1381338.1"/>
    <property type="molecule type" value="Genomic_DNA"/>
</dbReference>
<reference evidence="10" key="2">
    <citation type="submission" date="2023-05" db="EMBL/GenBank/DDBJ databases">
        <authorList>
            <person name="Schelkunov M.I."/>
        </authorList>
    </citation>
    <scope>NUCLEOTIDE SEQUENCE</scope>
    <source>
        <strain evidence="10">Hsosn_3</strain>
        <tissue evidence="10">Leaf</tissue>
    </source>
</reference>
<dbReference type="Gene3D" id="3.80.10.10">
    <property type="entry name" value="Ribonuclease Inhibitor"/>
    <property type="match status" value="2"/>
</dbReference>
<dbReference type="InterPro" id="IPR032675">
    <property type="entry name" value="LRR_dom_sf"/>
</dbReference>
<keyword evidence="4" id="KW-0677">Repeat</keyword>
<keyword evidence="7" id="KW-0325">Glycoprotein</keyword>